<evidence type="ECO:0000256" key="1">
    <source>
        <dbReference type="ARBA" id="ARBA00004370"/>
    </source>
</evidence>
<dbReference type="PANTHER" id="PTHR45742">
    <property type="entry name" value="COMPLEMENT COMPONENT C6"/>
    <property type="match status" value="1"/>
</dbReference>
<dbReference type="Pfam" id="PF01823">
    <property type="entry name" value="MACPF"/>
    <property type="match status" value="1"/>
</dbReference>
<comment type="subcellular location">
    <subcellularLocation>
        <location evidence="1">Membrane</location>
    </subcellularLocation>
    <subcellularLocation>
        <location evidence="2">Secreted</location>
    </subcellularLocation>
</comment>
<keyword evidence="10" id="KW-1185">Reference proteome</keyword>
<dbReference type="OrthoDB" id="284175at2759"/>
<evidence type="ECO:0000256" key="5">
    <source>
        <dbReference type="ARBA" id="ARBA00023136"/>
    </source>
</evidence>
<name>A0A8S1KNY3_9CILI</name>
<dbReference type="PANTHER" id="PTHR45742:SF8">
    <property type="entry name" value="FLOCCULATION PROTEIN FLO11"/>
    <property type="match status" value="1"/>
</dbReference>
<comment type="caution">
    <text evidence="9">The sequence shown here is derived from an EMBL/GenBank/DDBJ whole genome shotgun (WGS) entry which is preliminary data.</text>
</comment>
<keyword evidence="4" id="KW-0204">Cytolysis</keyword>
<evidence type="ECO:0000256" key="3">
    <source>
        <dbReference type="ARBA" id="ARBA00022525"/>
    </source>
</evidence>
<proteinExistence type="predicted"/>
<dbReference type="EMBL" id="CAJJDN010000009">
    <property type="protein sequence ID" value="CAD8055683.1"/>
    <property type="molecule type" value="Genomic_DNA"/>
</dbReference>
<feature type="signal peptide" evidence="7">
    <location>
        <begin position="1"/>
        <end position="15"/>
    </location>
</feature>
<keyword evidence="5" id="KW-0472">Membrane</keyword>
<keyword evidence="7" id="KW-0732">Signal</keyword>
<accession>A0A8S1KNY3</accession>
<keyword evidence="3" id="KW-0964">Secreted</keyword>
<evidence type="ECO:0000313" key="9">
    <source>
        <dbReference type="EMBL" id="CAD8055683.1"/>
    </source>
</evidence>
<evidence type="ECO:0000259" key="8">
    <source>
        <dbReference type="PROSITE" id="PS51412"/>
    </source>
</evidence>
<evidence type="ECO:0000256" key="6">
    <source>
        <dbReference type="ARBA" id="ARBA00023157"/>
    </source>
</evidence>
<dbReference type="GO" id="GO:0016020">
    <property type="term" value="C:membrane"/>
    <property type="evidence" value="ECO:0007669"/>
    <property type="project" value="UniProtKB-SubCell"/>
</dbReference>
<dbReference type="GO" id="GO:0031640">
    <property type="term" value="P:killing of cells of another organism"/>
    <property type="evidence" value="ECO:0007669"/>
    <property type="project" value="UniProtKB-KW"/>
</dbReference>
<dbReference type="InterPro" id="IPR020864">
    <property type="entry name" value="MACPF"/>
</dbReference>
<evidence type="ECO:0000256" key="7">
    <source>
        <dbReference type="SAM" id="SignalP"/>
    </source>
</evidence>
<gene>
    <name evidence="9" type="ORF">PSON_ATCC_30995.1.T0090367</name>
</gene>
<keyword evidence="6" id="KW-1015">Disulfide bond</keyword>
<feature type="domain" description="MACPF" evidence="8">
    <location>
        <begin position="38"/>
        <end position="365"/>
    </location>
</feature>
<protein>
    <recommendedName>
        <fullName evidence="8">MACPF domain-containing protein</fullName>
    </recommendedName>
</protein>
<dbReference type="InterPro" id="IPR020863">
    <property type="entry name" value="MACPF_CS"/>
</dbReference>
<feature type="chain" id="PRO_5035822868" description="MACPF domain-containing protein" evidence="7">
    <location>
        <begin position="16"/>
        <end position="603"/>
    </location>
</feature>
<evidence type="ECO:0000256" key="4">
    <source>
        <dbReference type="ARBA" id="ARBA00022852"/>
    </source>
</evidence>
<sequence length="603" mass="68309">MRTVLLLIVFILTRGFLEINEKQQKSLQHLLMQEIHDGGNFQAADPKAIANIDFIFSGYNLFFGNPITWRETSDPGFTGRNIFLTSYSKKQVTSDGRHKIPDNLNVITKKGCKYNFESFVIKNTEQIQNYMSSFVGVNLVSNIDITPWAFTASSEFNHMQQKIEQSSVTFVVSMAACQIAQITQVPELAEFHQSFIDQLSALPIEYSAPQYLEFLNNFGTHYITDIVLGSRVGYVYTLPLGIVDDFDQKKFKEIDLKQAATITSALLKGVIGQQILPKEQEAKAYSDISKLSSQSFTIEIGPQSTENTPKDWLRETELEPTPIKYTLKSISELVLEGKGQLQSVKDYQKIGQNLKKALTDYCNLLQLQGQRNGKCETNKREIGQWVESRKVCLNFLKDCDWSGVSIQICGNRNPIQKIGLDLPEVQANSVKFHSDKTVILGISKFKRDKNQDIVIASFHNDYLFLDKPEICLINQGMAASAEYPIYITDSSKCVVVLLWNACEGEVFYFTSVICNQMDFMNAQFEMLGSMGKCEIALLDIRYPNSAQLRICLFKEPKLEGQKACFTNDNKDAYFGQEFKSMMIEENEVMIHRSMPGSIAIQFG</sequence>
<evidence type="ECO:0000313" key="10">
    <source>
        <dbReference type="Proteomes" id="UP000692954"/>
    </source>
</evidence>
<organism evidence="9 10">
    <name type="scientific">Paramecium sonneborni</name>
    <dbReference type="NCBI Taxonomy" id="65129"/>
    <lineage>
        <taxon>Eukaryota</taxon>
        <taxon>Sar</taxon>
        <taxon>Alveolata</taxon>
        <taxon>Ciliophora</taxon>
        <taxon>Intramacronucleata</taxon>
        <taxon>Oligohymenophorea</taxon>
        <taxon>Peniculida</taxon>
        <taxon>Parameciidae</taxon>
        <taxon>Paramecium</taxon>
    </lineage>
</organism>
<dbReference type="AlphaFoldDB" id="A0A8S1KNY3"/>
<dbReference type="SMART" id="SM00457">
    <property type="entry name" value="MACPF"/>
    <property type="match status" value="1"/>
</dbReference>
<dbReference type="GO" id="GO:0005576">
    <property type="term" value="C:extracellular region"/>
    <property type="evidence" value="ECO:0007669"/>
    <property type="project" value="UniProtKB-SubCell"/>
</dbReference>
<reference evidence="9" key="1">
    <citation type="submission" date="2021-01" db="EMBL/GenBank/DDBJ databases">
        <authorList>
            <consortium name="Genoscope - CEA"/>
            <person name="William W."/>
        </authorList>
    </citation>
    <scope>NUCLEOTIDE SEQUENCE</scope>
</reference>
<evidence type="ECO:0000256" key="2">
    <source>
        <dbReference type="ARBA" id="ARBA00004613"/>
    </source>
</evidence>
<dbReference type="Proteomes" id="UP000692954">
    <property type="component" value="Unassembled WGS sequence"/>
</dbReference>
<dbReference type="PROSITE" id="PS00279">
    <property type="entry name" value="MACPF_1"/>
    <property type="match status" value="1"/>
</dbReference>
<dbReference type="PROSITE" id="PS51412">
    <property type="entry name" value="MACPF_2"/>
    <property type="match status" value="1"/>
</dbReference>